<accession>A0A645EEI2</accession>
<dbReference type="AlphaFoldDB" id="A0A645EEI2"/>
<dbReference type="Pfam" id="PF13237">
    <property type="entry name" value="Fer4_10"/>
    <property type="match status" value="1"/>
</dbReference>
<evidence type="ECO:0000259" key="1">
    <source>
        <dbReference type="PROSITE" id="PS51379"/>
    </source>
</evidence>
<feature type="domain" description="4Fe-4S ferredoxin-type" evidence="1">
    <location>
        <begin position="34"/>
        <end position="63"/>
    </location>
</feature>
<name>A0A645EEI2_9ZZZZ</name>
<dbReference type="Gene3D" id="3.30.70.20">
    <property type="match status" value="1"/>
</dbReference>
<protein>
    <recommendedName>
        <fullName evidence="1">4Fe-4S ferredoxin-type domain-containing protein</fullName>
    </recommendedName>
</protein>
<organism evidence="2">
    <name type="scientific">bioreactor metagenome</name>
    <dbReference type="NCBI Taxonomy" id="1076179"/>
    <lineage>
        <taxon>unclassified sequences</taxon>
        <taxon>metagenomes</taxon>
        <taxon>ecological metagenomes</taxon>
    </lineage>
</organism>
<proteinExistence type="predicted"/>
<reference evidence="2" key="1">
    <citation type="submission" date="2019-08" db="EMBL/GenBank/DDBJ databases">
        <authorList>
            <person name="Kucharzyk K."/>
            <person name="Murdoch R.W."/>
            <person name="Higgins S."/>
            <person name="Loffler F."/>
        </authorList>
    </citation>
    <scope>NUCLEOTIDE SEQUENCE</scope>
</reference>
<dbReference type="InterPro" id="IPR052911">
    <property type="entry name" value="Corrinoid_activation_enz"/>
</dbReference>
<comment type="caution">
    <text evidence="2">The sequence shown here is derived from an EMBL/GenBank/DDBJ whole genome shotgun (WGS) entry which is preliminary data.</text>
</comment>
<sequence>MKRTIIKIDDELCNGCEACVQGCHEGALQMIDGKARLISELFCDGLGACIGECPVGAITLEEREAEPYDEIATLLRMIPKGENTIIAHLKHLKEHGEFEYLKQAVTYLKTNQIPVDFSIVHNMVVPSHNHTGGGCPGSREISFSSPKTVTSGFKMVAPVVSKPSATELRQWPVQLHLLNPHAGYFQGADVVLAADCVPFSFPDFHNKFLAGKSLAIACPKLDSNKESYVEKLKLMIKDSKINTLYVVIMEVPCCGGLLSLAMKAVNEAGRKIPVKLSVIGIKGEILEEEWV</sequence>
<dbReference type="InterPro" id="IPR017896">
    <property type="entry name" value="4Fe4S_Fe-S-bd"/>
</dbReference>
<dbReference type="SUPFAM" id="SSF54862">
    <property type="entry name" value="4Fe-4S ferredoxins"/>
    <property type="match status" value="1"/>
</dbReference>
<evidence type="ECO:0000313" key="2">
    <source>
        <dbReference type="EMBL" id="MPM99729.1"/>
    </source>
</evidence>
<feature type="domain" description="4Fe-4S ferredoxin-type" evidence="1">
    <location>
        <begin position="4"/>
        <end position="33"/>
    </location>
</feature>
<dbReference type="PANTHER" id="PTHR42895:SF1">
    <property type="entry name" value="IRON-SULFUR CLUSTER PROTEIN"/>
    <property type="match status" value="1"/>
</dbReference>
<dbReference type="PANTHER" id="PTHR42895">
    <property type="entry name" value="IRON-SULFUR CLUSTER-BINDING PROTEIN-RELATED"/>
    <property type="match status" value="1"/>
</dbReference>
<gene>
    <name evidence="2" type="ORF">SDC9_146923</name>
</gene>
<dbReference type="PROSITE" id="PS51379">
    <property type="entry name" value="4FE4S_FER_2"/>
    <property type="match status" value="2"/>
</dbReference>
<dbReference type="EMBL" id="VSSQ01045813">
    <property type="protein sequence ID" value="MPM99729.1"/>
    <property type="molecule type" value="Genomic_DNA"/>
</dbReference>